<dbReference type="EMBL" id="PCRK01000059">
    <property type="protein sequence ID" value="PIP19475.1"/>
    <property type="molecule type" value="Genomic_DNA"/>
</dbReference>
<accession>A0A2G9YJS0</accession>
<evidence type="ECO:0000313" key="1">
    <source>
        <dbReference type="EMBL" id="PIP19475.1"/>
    </source>
</evidence>
<feature type="non-terminal residue" evidence="1">
    <location>
        <position position="1"/>
    </location>
</feature>
<sequence>LSHTKPLSFQDYFYRYYKTLPPENIIRRNPICSSIDYGISIDYYGNIRLCHSYNPIGDIFHDFRETFYSIEAQEIRKQIILCKKNCHMLVNCMQED</sequence>
<evidence type="ECO:0008006" key="3">
    <source>
        <dbReference type="Google" id="ProtNLM"/>
    </source>
</evidence>
<protein>
    <recommendedName>
        <fullName evidence="3">Radical SAM protein</fullName>
    </recommendedName>
</protein>
<gene>
    <name evidence="1" type="ORF">COX41_02705</name>
</gene>
<dbReference type="Proteomes" id="UP000231292">
    <property type="component" value="Unassembled WGS sequence"/>
</dbReference>
<dbReference type="AlphaFoldDB" id="A0A2G9YJS0"/>
<comment type="caution">
    <text evidence="1">The sequence shown here is derived from an EMBL/GenBank/DDBJ whole genome shotgun (WGS) entry which is preliminary data.</text>
</comment>
<evidence type="ECO:0000313" key="2">
    <source>
        <dbReference type="Proteomes" id="UP000231292"/>
    </source>
</evidence>
<proteinExistence type="predicted"/>
<name>A0A2G9YJS0_9BACT</name>
<organism evidence="1 2">
    <name type="scientific">Candidatus Sherwoodlollariibacterium unditelluris</name>
    <dbReference type="NCBI Taxonomy" id="1974757"/>
    <lineage>
        <taxon>Bacteria</taxon>
        <taxon>Pseudomonadati</taxon>
        <taxon>Candidatus Omnitrophota</taxon>
        <taxon>Candidatus Sherwoodlollariibacterium</taxon>
    </lineage>
</organism>
<reference evidence="1 2" key="1">
    <citation type="submission" date="2017-09" db="EMBL/GenBank/DDBJ databases">
        <title>Depth-based differentiation of microbial function through sediment-hosted aquifers and enrichment of novel symbionts in the deep terrestrial subsurface.</title>
        <authorList>
            <person name="Probst A.J."/>
            <person name="Ladd B."/>
            <person name="Jarett J.K."/>
            <person name="Geller-Mcgrath D.E."/>
            <person name="Sieber C.M."/>
            <person name="Emerson J.B."/>
            <person name="Anantharaman K."/>
            <person name="Thomas B.C."/>
            <person name="Malmstrom R."/>
            <person name="Stieglmeier M."/>
            <person name="Klingl A."/>
            <person name="Woyke T."/>
            <person name="Ryan C.M."/>
            <person name="Banfield J.F."/>
        </authorList>
    </citation>
    <scope>NUCLEOTIDE SEQUENCE [LARGE SCALE GENOMIC DNA]</scope>
    <source>
        <strain evidence="1">CG23_combo_of_CG06-09_8_20_14_all_41_10</strain>
    </source>
</reference>